<dbReference type="PANTHER" id="PTHR34220:SF7">
    <property type="entry name" value="SENSOR HISTIDINE KINASE YPDA"/>
    <property type="match status" value="1"/>
</dbReference>
<evidence type="ECO:0000313" key="5">
    <source>
        <dbReference type="Proteomes" id="UP001253595"/>
    </source>
</evidence>
<comment type="caution">
    <text evidence="4">The sequence shown here is derived from an EMBL/GenBank/DDBJ whole genome shotgun (WGS) entry which is preliminary data.</text>
</comment>
<dbReference type="InterPro" id="IPR050640">
    <property type="entry name" value="Bact_2-comp_sensor_kinase"/>
</dbReference>
<dbReference type="EMBL" id="JAVDVX010000001">
    <property type="protein sequence ID" value="MDR7088408.1"/>
    <property type="molecule type" value="Genomic_DNA"/>
</dbReference>
<gene>
    <name evidence="4" type="ORF">J2X05_000411</name>
</gene>
<keyword evidence="2" id="KW-0812">Transmembrane</keyword>
<dbReference type="EC" id="2.7.13.3" evidence="4"/>
<evidence type="ECO:0000256" key="2">
    <source>
        <dbReference type="SAM" id="Phobius"/>
    </source>
</evidence>
<feature type="transmembrane region" description="Helical" evidence="2">
    <location>
        <begin position="146"/>
        <end position="166"/>
    </location>
</feature>
<proteinExistence type="predicted"/>
<dbReference type="Gene3D" id="3.30.565.10">
    <property type="entry name" value="Histidine kinase-like ATPase, C-terminal domain"/>
    <property type="match status" value="1"/>
</dbReference>
<keyword evidence="4" id="KW-0808">Transferase</keyword>
<sequence length="375" mass="41757">MSSSQASNSKAPTTRKKAPRPAPAEPATPFLPDLCSSQSVFLLVLVAELLAVLLTISASSGLQHFNWDKLALISVQVQWIVVFSAVALCRLRFWLGRQNHVRAGVVSYALVLAITLVLCIAGQWIIYGASGMAFVGDQEFHFDGWLLLNNMVIAAILSGILLRYLYLQQQLRNQQQAEMQARIQALQSRIRPHFLFNSMNSIASLIATDPDTAERVVEDLSELFRASLAEPTLIPLGRELELCKHYLDIEQLRLGRRLQLDWQVSSCNPAIKIPSLMMQPLVENAIFHGIEPLPKGGKITVKVSQNDKQLSIVISNPYLLVKRNNHHSDASARHNRMALDNIRRRLTAHFGTAARLSSSAENGVFTTYIFCPLTL</sequence>
<evidence type="ECO:0000256" key="1">
    <source>
        <dbReference type="SAM" id="MobiDB-lite"/>
    </source>
</evidence>
<reference evidence="4 5" key="1">
    <citation type="submission" date="2023-07" db="EMBL/GenBank/DDBJ databases">
        <title>Sorghum-associated microbial communities from plants grown in Nebraska, USA.</title>
        <authorList>
            <person name="Schachtman D."/>
        </authorList>
    </citation>
    <scope>NUCLEOTIDE SEQUENCE [LARGE SCALE GENOMIC DNA]</scope>
    <source>
        <strain evidence="4 5">BE190</strain>
    </source>
</reference>
<dbReference type="Proteomes" id="UP001253595">
    <property type="component" value="Unassembled WGS sequence"/>
</dbReference>
<evidence type="ECO:0000259" key="3">
    <source>
        <dbReference type="Pfam" id="PF06580"/>
    </source>
</evidence>
<dbReference type="Pfam" id="PF06580">
    <property type="entry name" value="His_kinase"/>
    <property type="match status" value="1"/>
</dbReference>
<dbReference type="PANTHER" id="PTHR34220">
    <property type="entry name" value="SENSOR HISTIDINE KINASE YPDA"/>
    <property type="match status" value="1"/>
</dbReference>
<keyword evidence="2" id="KW-1133">Transmembrane helix</keyword>
<feature type="transmembrane region" description="Helical" evidence="2">
    <location>
        <begin position="70"/>
        <end position="93"/>
    </location>
</feature>
<dbReference type="InterPro" id="IPR036890">
    <property type="entry name" value="HATPase_C_sf"/>
</dbReference>
<feature type="region of interest" description="Disordered" evidence="1">
    <location>
        <begin position="1"/>
        <end position="24"/>
    </location>
</feature>
<keyword evidence="4" id="KW-0418">Kinase</keyword>
<protein>
    <submittedName>
        <fullName evidence="4">Two-component system sensor histidine kinase AlgZ</fullName>
        <ecNumber evidence="4">2.7.13.3</ecNumber>
    </submittedName>
</protein>
<dbReference type="GO" id="GO:0004673">
    <property type="term" value="F:protein histidine kinase activity"/>
    <property type="evidence" value="ECO:0007669"/>
    <property type="project" value="UniProtKB-EC"/>
</dbReference>
<keyword evidence="5" id="KW-1185">Reference proteome</keyword>
<accession>A0ABU1UTE9</accession>
<evidence type="ECO:0000313" key="4">
    <source>
        <dbReference type="EMBL" id="MDR7088408.1"/>
    </source>
</evidence>
<feature type="transmembrane region" description="Helical" evidence="2">
    <location>
        <begin position="40"/>
        <end position="58"/>
    </location>
</feature>
<feature type="domain" description="Signal transduction histidine kinase internal region" evidence="3">
    <location>
        <begin position="181"/>
        <end position="258"/>
    </location>
</feature>
<feature type="transmembrane region" description="Helical" evidence="2">
    <location>
        <begin position="105"/>
        <end position="126"/>
    </location>
</feature>
<dbReference type="InterPro" id="IPR010559">
    <property type="entry name" value="Sig_transdc_His_kin_internal"/>
</dbReference>
<dbReference type="RefSeq" id="WP_310068010.1">
    <property type="nucleotide sequence ID" value="NZ_JAVDVX010000001.1"/>
</dbReference>
<keyword evidence="2" id="KW-0472">Membrane</keyword>
<organism evidence="4 5">
    <name type="scientific">Cellvibrio fibrivorans</name>
    <dbReference type="NCBI Taxonomy" id="126350"/>
    <lineage>
        <taxon>Bacteria</taxon>
        <taxon>Pseudomonadati</taxon>
        <taxon>Pseudomonadota</taxon>
        <taxon>Gammaproteobacteria</taxon>
        <taxon>Cellvibrionales</taxon>
        <taxon>Cellvibrionaceae</taxon>
        <taxon>Cellvibrio</taxon>
    </lineage>
</organism>
<name>A0ABU1UTE9_9GAMM</name>
<dbReference type="SUPFAM" id="SSF55874">
    <property type="entry name" value="ATPase domain of HSP90 chaperone/DNA topoisomerase II/histidine kinase"/>
    <property type="match status" value="1"/>
</dbReference>